<dbReference type="PROSITE" id="PS51752">
    <property type="entry name" value="JACALIN_LECTIN"/>
    <property type="match status" value="1"/>
</dbReference>
<dbReference type="SUPFAM" id="SSF51101">
    <property type="entry name" value="Mannose-binding lectins"/>
    <property type="match status" value="1"/>
</dbReference>
<dbReference type="Gene3D" id="2.100.10.30">
    <property type="entry name" value="Jacalin-like lectin domain"/>
    <property type="match status" value="1"/>
</dbReference>
<reference evidence="4 5" key="1">
    <citation type="journal article" date="2024" name="G3 (Bethesda)">
        <title>Genome assembly of Hibiscus sabdariffa L. provides insights into metabolisms of medicinal natural products.</title>
        <authorList>
            <person name="Kim T."/>
        </authorList>
    </citation>
    <scope>NUCLEOTIDE SEQUENCE [LARGE SCALE GENOMIC DNA]</scope>
    <source>
        <strain evidence="4">TK-2024</strain>
        <tissue evidence="4">Old leaves</tissue>
    </source>
</reference>
<protein>
    <recommendedName>
        <fullName evidence="3">Jacalin-type lectin domain-containing protein</fullName>
    </recommendedName>
</protein>
<name>A0ABR2E1B9_9ROSI</name>
<dbReference type="InterPro" id="IPR036404">
    <property type="entry name" value="Jacalin-like_lectin_dom_sf"/>
</dbReference>
<evidence type="ECO:0000259" key="3">
    <source>
        <dbReference type="PROSITE" id="PS51752"/>
    </source>
</evidence>
<dbReference type="InterPro" id="IPR001229">
    <property type="entry name" value="Jacalin-like_lectin_dom"/>
</dbReference>
<comment type="similarity">
    <text evidence="1">Belongs to the jacalin lectin family.</text>
</comment>
<evidence type="ECO:0000313" key="5">
    <source>
        <dbReference type="Proteomes" id="UP001472677"/>
    </source>
</evidence>
<proteinExistence type="inferred from homology"/>
<keyword evidence="5" id="KW-1185">Reference proteome</keyword>
<dbReference type="Pfam" id="PF01419">
    <property type="entry name" value="Jacalin"/>
    <property type="match status" value="1"/>
</dbReference>
<dbReference type="Proteomes" id="UP001472677">
    <property type="component" value="Unassembled WGS sequence"/>
</dbReference>
<evidence type="ECO:0000256" key="1">
    <source>
        <dbReference type="ARBA" id="ARBA00006568"/>
    </source>
</evidence>
<comment type="caution">
    <text evidence="4">The sequence shown here is derived from an EMBL/GenBank/DDBJ whole genome shotgun (WGS) entry which is preliminary data.</text>
</comment>
<organism evidence="4 5">
    <name type="scientific">Hibiscus sabdariffa</name>
    <name type="common">roselle</name>
    <dbReference type="NCBI Taxonomy" id="183260"/>
    <lineage>
        <taxon>Eukaryota</taxon>
        <taxon>Viridiplantae</taxon>
        <taxon>Streptophyta</taxon>
        <taxon>Embryophyta</taxon>
        <taxon>Tracheophyta</taxon>
        <taxon>Spermatophyta</taxon>
        <taxon>Magnoliopsida</taxon>
        <taxon>eudicotyledons</taxon>
        <taxon>Gunneridae</taxon>
        <taxon>Pentapetalae</taxon>
        <taxon>rosids</taxon>
        <taxon>malvids</taxon>
        <taxon>Malvales</taxon>
        <taxon>Malvaceae</taxon>
        <taxon>Malvoideae</taxon>
        <taxon>Hibiscus</taxon>
    </lineage>
</organism>
<evidence type="ECO:0000256" key="2">
    <source>
        <dbReference type="ARBA" id="ARBA00022734"/>
    </source>
</evidence>
<feature type="domain" description="Jacalin-type lectin" evidence="3">
    <location>
        <begin position="1"/>
        <end position="138"/>
    </location>
</feature>
<dbReference type="PANTHER" id="PTHR47293">
    <property type="entry name" value="JACALIN-RELATED LECTIN 3"/>
    <property type="match status" value="1"/>
</dbReference>
<keyword evidence="2" id="KW-0430">Lectin</keyword>
<gene>
    <name evidence="4" type="ORF">V6N12_061743</name>
</gene>
<dbReference type="EMBL" id="JBBPBM010000021">
    <property type="protein sequence ID" value="KAK8548839.1"/>
    <property type="molecule type" value="Genomic_DNA"/>
</dbReference>
<accession>A0ABR2E1B9</accession>
<dbReference type="SMART" id="SM00915">
    <property type="entry name" value="Jacalin"/>
    <property type="match status" value="1"/>
</dbReference>
<sequence length="139" mass="14786">MGNDYITEIYISHTPSAIASLQFKYANQGKHVLSDLLGTSDGLKFNAVLLQISEYITGVKGMLDPVNGIISLTFITSKSKFGPFGLNCDISGDGFAAAGSGSGCPYVPFDLQFGYRFGGFNGRTKNGRVTSIGGYFKTS</sequence>
<evidence type="ECO:0000313" key="4">
    <source>
        <dbReference type="EMBL" id="KAK8548839.1"/>
    </source>
</evidence>
<dbReference type="PANTHER" id="PTHR47293:SF70">
    <property type="entry name" value="JACALIN-RELATED LECTIN 24-RELATED"/>
    <property type="match status" value="1"/>
</dbReference>